<evidence type="ECO:0000256" key="1">
    <source>
        <dbReference type="SAM" id="MobiDB-lite"/>
    </source>
</evidence>
<feature type="compositionally biased region" description="Basic and acidic residues" evidence="1">
    <location>
        <begin position="316"/>
        <end position="333"/>
    </location>
</feature>
<keyword evidence="4" id="KW-1185">Reference proteome</keyword>
<evidence type="ECO:0000259" key="2">
    <source>
        <dbReference type="Pfam" id="PF06398"/>
    </source>
</evidence>
<dbReference type="Pfam" id="PF06398">
    <property type="entry name" value="Pex24p"/>
    <property type="match status" value="1"/>
</dbReference>
<feature type="domain" description="TECPR1-like DysF" evidence="2">
    <location>
        <begin position="96"/>
        <end position="208"/>
    </location>
</feature>
<feature type="region of interest" description="Disordered" evidence="1">
    <location>
        <begin position="316"/>
        <end position="340"/>
    </location>
</feature>
<dbReference type="AlphaFoldDB" id="A0A409VBL2"/>
<feature type="region of interest" description="Disordered" evidence="1">
    <location>
        <begin position="1"/>
        <end position="66"/>
    </location>
</feature>
<accession>A0A409VBL2</accession>
<gene>
    <name evidence="3" type="ORF">CVT26_002098</name>
</gene>
<name>A0A409VBL2_9AGAR</name>
<feature type="region of interest" description="Disordered" evidence="1">
    <location>
        <begin position="217"/>
        <end position="241"/>
    </location>
</feature>
<evidence type="ECO:0000313" key="3">
    <source>
        <dbReference type="EMBL" id="PPQ64391.1"/>
    </source>
</evidence>
<feature type="region of interest" description="Disordered" evidence="1">
    <location>
        <begin position="440"/>
        <end position="461"/>
    </location>
</feature>
<evidence type="ECO:0000313" key="4">
    <source>
        <dbReference type="Proteomes" id="UP000284706"/>
    </source>
</evidence>
<dbReference type="GO" id="GO:0005778">
    <property type="term" value="C:peroxisomal membrane"/>
    <property type="evidence" value="ECO:0007669"/>
    <property type="project" value="UniProtKB-ARBA"/>
</dbReference>
<feature type="compositionally biased region" description="Basic and acidic residues" evidence="1">
    <location>
        <begin position="444"/>
        <end position="461"/>
    </location>
</feature>
<feature type="compositionally biased region" description="Polar residues" evidence="1">
    <location>
        <begin position="224"/>
        <end position="241"/>
    </location>
</feature>
<dbReference type="STRING" id="231916.A0A409VBL2"/>
<comment type="caution">
    <text evidence="3">The sequence shown here is derived from an EMBL/GenBank/DDBJ whole genome shotgun (WGS) entry which is preliminary data.</text>
</comment>
<dbReference type="GO" id="GO:0007031">
    <property type="term" value="P:peroxisome organization"/>
    <property type="evidence" value="ECO:0007669"/>
    <property type="project" value="UniProtKB-ARBA"/>
</dbReference>
<feature type="compositionally biased region" description="Basic and acidic residues" evidence="1">
    <location>
        <begin position="44"/>
        <end position="61"/>
    </location>
</feature>
<proteinExistence type="predicted"/>
<dbReference type="InterPro" id="IPR010482">
    <property type="entry name" value="TECPR1-like_DysF"/>
</dbReference>
<dbReference type="InParanoid" id="A0A409VBL2"/>
<reference evidence="3 4" key="1">
    <citation type="journal article" date="2018" name="Evol. Lett.">
        <title>Horizontal gene cluster transfer increased hallucinogenic mushroom diversity.</title>
        <authorList>
            <person name="Reynolds H.T."/>
            <person name="Vijayakumar V."/>
            <person name="Gluck-Thaler E."/>
            <person name="Korotkin H.B."/>
            <person name="Matheny P.B."/>
            <person name="Slot J.C."/>
        </authorList>
    </citation>
    <scope>NUCLEOTIDE SEQUENCE [LARGE SCALE GENOMIC DNA]</scope>
    <source>
        <strain evidence="3 4">SRW20</strain>
    </source>
</reference>
<dbReference type="OrthoDB" id="72441at2759"/>
<organism evidence="3 4">
    <name type="scientific">Gymnopilus dilepis</name>
    <dbReference type="NCBI Taxonomy" id="231916"/>
    <lineage>
        <taxon>Eukaryota</taxon>
        <taxon>Fungi</taxon>
        <taxon>Dikarya</taxon>
        <taxon>Basidiomycota</taxon>
        <taxon>Agaricomycotina</taxon>
        <taxon>Agaricomycetes</taxon>
        <taxon>Agaricomycetidae</taxon>
        <taxon>Agaricales</taxon>
        <taxon>Agaricineae</taxon>
        <taxon>Hymenogastraceae</taxon>
        <taxon>Gymnopilus</taxon>
    </lineage>
</organism>
<protein>
    <recommendedName>
        <fullName evidence="2">TECPR1-like DysF domain-containing protein</fullName>
    </recommendedName>
</protein>
<dbReference type="Proteomes" id="UP000284706">
    <property type="component" value="Unassembled WGS sequence"/>
</dbReference>
<sequence length="461" mass="52209">MSQVPPPLALVKDDDPQVVEAANTRGPKKSRLSRLFSWPRSRSRHDLLDTDSRSEESHTPPETEPQILVSGVDTAPISLDNSALLGQDVYQDRYEWAVVYENQRGLTVFSIPYYSSLSLLPTDPSPFTIPEASLKRSKQAPLSLDNYPLPDGNWKWVSRCWMIDMRSDSGEVQHDGFEYNWLFRRHHWRAQIGHFNAGGWVRRRRWIRLMVRPAKARKEDPELNGSSPISPDPTFSSSVKPSHRLSTVSTFSPSMSTNLTSASSRWSQIEPDEVWQGDLESDWQRCRSLLKHIGRDGRKLELWKLWLGFYHPDHREKLQDSDSKGKQREKQWTEDDGPLPSELTAASAAAQDSLSKETVAIAPREHLVPVLRAHGQAILHLFVFPESRVQFIKLLSQAGILSELEASFDATEVDFWSYTVDLKDILGRSAPNLPDAVSSSKAHFGSDLHASPDTERSLATI</sequence>
<dbReference type="EMBL" id="NHYE01005667">
    <property type="protein sequence ID" value="PPQ64391.1"/>
    <property type="molecule type" value="Genomic_DNA"/>
</dbReference>